<feature type="non-terminal residue" evidence="2">
    <location>
        <position position="1"/>
    </location>
</feature>
<keyword evidence="3" id="KW-1185">Reference proteome</keyword>
<proteinExistence type="predicted"/>
<organism evidence="2 3">
    <name type="scientific">Daubentonia madagascariensis</name>
    <name type="common">Aye-aye</name>
    <name type="synonym">Sciurus madagascariensis</name>
    <dbReference type="NCBI Taxonomy" id="31869"/>
    <lineage>
        <taxon>Eukaryota</taxon>
        <taxon>Metazoa</taxon>
        <taxon>Chordata</taxon>
        <taxon>Craniata</taxon>
        <taxon>Vertebrata</taxon>
        <taxon>Euteleostomi</taxon>
        <taxon>Mammalia</taxon>
        <taxon>Eutheria</taxon>
        <taxon>Euarchontoglires</taxon>
        <taxon>Primates</taxon>
        <taxon>Strepsirrhini</taxon>
        <taxon>Chiromyiformes</taxon>
        <taxon>Daubentoniidae</taxon>
        <taxon>Daubentonia</taxon>
    </lineage>
</organism>
<feature type="compositionally biased region" description="Low complexity" evidence="1">
    <location>
        <begin position="341"/>
        <end position="351"/>
    </location>
</feature>
<comment type="caution">
    <text evidence="2">The sequence shown here is derived from an EMBL/GenBank/DDBJ whole genome shotgun (WGS) entry which is preliminary data.</text>
</comment>
<evidence type="ECO:0000313" key="2">
    <source>
        <dbReference type="EMBL" id="KAL2773319.1"/>
    </source>
</evidence>
<name>A0ABD2E2P0_DAUMA</name>
<reference evidence="2 3" key="1">
    <citation type="journal article" date="2024" name="G3 (Bethesda)">
        <title>A hybrid genome assembly of the endangered aye-aye (Daubentonia madagascariensis).</title>
        <authorList>
            <person name="Versoza C.J."/>
            <person name="Pfeifer S.P."/>
        </authorList>
    </citation>
    <scope>NUCLEOTIDE SEQUENCE [LARGE SCALE GENOMIC DNA]</scope>
    <source>
        <strain evidence="2">6821</strain>
    </source>
</reference>
<dbReference type="InterPro" id="IPR043520">
    <property type="entry name" value="SPT21"/>
</dbReference>
<evidence type="ECO:0000256" key="1">
    <source>
        <dbReference type="SAM" id="MobiDB-lite"/>
    </source>
</evidence>
<feature type="compositionally biased region" description="Gly residues" evidence="1">
    <location>
        <begin position="89"/>
        <end position="98"/>
    </location>
</feature>
<feature type="compositionally biased region" description="Low complexity" evidence="1">
    <location>
        <begin position="166"/>
        <end position="175"/>
    </location>
</feature>
<gene>
    <name evidence="2" type="ORF">WCI35_021477</name>
</gene>
<feature type="compositionally biased region" description="Basic and acidic residues" evidence="1">
    <location>
        <begin position="1"/>
        <end position="13"/>
    </location>
</feature>
<dbReference type="EMBL" id="JBFSEQ010000007">
    <property type="protein sequence ID" value="KAL2773319.1"/>
    <property type="molecule type" value="Genomic_DNA"/>
</dbReference>
<dbReference type="PANTHER" id="PTHR47500:SF1">
    <property type="entry name" value="SPERMATOGENESIS-ASSOCIATED PROTEIN 21"/>
    <property type="match status" value="1"/>
</dbReference>
<feature type="region of interest" description="Disordered" evidence="1">
    <location>
        <begin position="339"/>
        <end position="371"/>
    </location>
</feature>
<accession>A0ABD2E2P0</accession>
<feature type="compositionally biased region" description="Basic and acidic residues" evidence="1">
    <location>
        <begin position="185"/>
        <end position="201"/>
    </location>
</feature>
<protein>
    <submittedName>
        <fullName evidence="2">Spermatogenesis-associated protein 21 isoform 1</fullName>
    </submittedName>
</protein>
<feature type="region of interest" description="Disordered" evidence="1">
    <location>
        <begin position="1"/>
        <end position="232"/>
    </location>
</feature>
<dbReference type="PANTHER" id="PTHR47500">
    <property type="entry name" value="EF-HAND CALCIUM-BINDING DOMAIN-CONTAINING PROTEIN"/>
    <property type="match status" value="1"/>
</dbReference>
<evidence type="ECO:0000313" key="3">
    <source>
        <dbReference type="Proteomes" id="UP001610411"/>
    </source>
</evidence>
<sequence>GQQKRPDVHRGGKDSQALPAIHARTYNTQGRGRGRGDPASTRASSSTRGEGYWREEGAGPRAEAASGARGGHRDSEPQQPPAGLHEMLAGGGGGGGQPSEGLEGPGPSIPQVPQDPDPRAHDSPCWQLSPKPASDPASNPLLSPCHCPTMGPVARPRACPCPHGSPSPSLSTWPSPASPCPGPGLEKDRTLVPEQREEPELRQGTAGAGRAQPPKVVSELGGEARGAPHPEARGSYYQKKLKEGTCKAQEMESATGRLRSRKKLPCNPQQADNLEVPERRVFQILSRLKQQSYAANLQSPYAQVPCIPLCPRLDKKTVRRKQGNHYVLDQGAPTGLGPDIGSLFFQSGSQGSREHSSDSRKWLSSVLARTH</sequence>
<dbReference type="AlphaFoldDB" id="A0ABD2E2P0"/>
<dbReference type="Proteomes" id="UP001610411">
    <property type="component" value="Unassembled WGS sequence"/>
</dbReference>
<feature type="compositionally biased region" description="Basic and acidic residues" evidence="1">
    <location>
        <begin position="352"/>
        <end position="361"/>
    </location>
</feature>